<protein>
    <submittedName>
        <fullName evidence="2">Uncharacterized protein</fullName>
    </submittedName>
</protein>
<keyword evidence="3" id="KW-1185">Reference proteome</keyword>
<comment type="caution">
    <text evidence="2">The sequence shown here is derived from an EMBL/GenBank/DDBJ whole genome shotgun (WGS) entry which is preliminary data.</text>
</comment>
<proteinExistence type="predicted"/>
<evidence type="ECO:0000313" key="2">
    <source>
        <dbReference type="EMBL" id="KAG8188345.1"/>
    </source>
</evidence>
<dbReference type="EMBL" id="JAFNEN010000241">
    <property type="protein sequence ID" value="KAG8188345.1"/>
    <property type="molecule type" value="Genomic_DNA"/>
</dbReference>
<evidence type="ECO:0000256" key="1">
    <source>
        <dbReference type="SAM" id="MobiDB-lite"/>
    </source>
</evidence>
<accession>A0AAV6UXW0</accession>
<sequence>MVPSRPYQDPSTKATLQISLIKMQQVKTMGTSILLPIIFAIFAINSVASQEKVLFGQPSSISAEARQSPASDAAKDTVAKDGGSGRKARVFTFPGSSNQQQQDPRTHQPSYVISSPYEAGSPYETTEDRFAAAAASQDENNRLLSFLPTFGDNGMQVGLDFKLPFFQIPYAKMFSGGGLGGLFTNRYGSSLPAASATSSLGHSALGSSLLGSSSSSLATMAAMAATAAMLYPKVSNMFSLDGKGVFRDGGSTDDFLHNMNSVLGQFNIDGESCLKVALCSLGNAKQRQHTRGRNAQGTSTPADVVDNILNLPQVKKFMSKGSLTQARDFGGSGGDCDYFNDNSKCPVSAQTFQNMFSSLG</sequence>
<evidence type="ECO:0000313" key="3">
    <source>
        <dbReference type="Proteomes" id="UP000827092"/>
    </source>
</evidence>
<name>A0AAV6UXW0_9ARAC</name>
<feature type="compositionally biased region" description="Polar residues" evidence="1">
    <location>
        <begin position="94"/>
        <end position="113"/>
    </location>
</feature>
<dbReference type="AlphaFoldDB" id="A0AAV6UXW0"/>
<organism evidence="2 3">
    <name type="scientific">Oedothorax gibbosus</name>
    <dbReference type="NCBI Taxonomy" id="931172"/>
    <lineage>
        <taxon>Eukaryota</taxon>
        <taxon>Metazoa</taxon>
        <taxon>Ecdysozoa</taxon>
        <taxon>Arthropoda</taxon>
        <taxon>Chelicerata</taxon>
        <taxon>Arachnida</taxon>
        <taxon>Araneae</taxon>
        <taxon>Araneomorphae</taxon>
        <taxon>Entelegynae</taxon>
        <taxon>Araneoidea</taxon>
        <taxon>Linyphiidae</taxon>
        <taxon>Erigoninae</taxon>
        <taxon>Oedothorax</taxon>
    </lineage>
</organism>
<reference evidence="2 3" key="1">
    <citation type="journal article" date="2022" name="Nat. Ecol. Evol.">
        <title>A masculinizing supergene underlies an exaggerated male reproductive morph in a spider.</title>
        <authorList>
            <person name="Hendrickx F."/>
            <person name="De Corte Z."/>
            <person name="Sonet G."/>
            <person name="Van Belleghem S.M."/>
            <person name="Kostlbacher S."/>
            <person name="Vangestel C."/>
        </authorList>
    </citation>
    <scope>NUCLEOTIDE SEQUENCE [LARGE SCALE GENOMIC DNA]</scope>
    <source>
        <strain evidence="2">W744_W776</strain>
    </source>
</reference>
<gene>
    <name evidence="2" type="ORF">JTE90_026962</name>
</gene>
<dbReference type="Proteomes" id="UP000827092">
    <property type="component" value="Unassembled WGS sequence"/>
</dbReference>
<feature type="region of interest" description="Disordered" evidence="1">
    <location>
        <begin position="62"/>
        <end position="118"/>
    </location>
</feature>